<sequence length="997" mass="106018">MPQGPAEKPASNSRSRFEFMPSIAKISLPEEACYRDLAPPIFLGAGDVNYAPACGHQTCASVPRGSPPWMTLDFGNSAFVDSVVVKASHEGTKIRDYELTVGKHQDGNRNPKCPEFELCEFQPFGDVAASCPDATPADYSSGDPQIKLMVRVFRCLLRAFAFFSSPFEALSESHFAVPSGLVYSIHPAPDGCGAEVTGSFIPTPCTHPGDPIVGQVCIDIRGPVREKFAQRRRYQSGGPACAAIPHAGKRLQCQSAYLSVASQVALSAEGPVTSGDSILVVAQLSPRASVDEEIFHVHGPYGTRLRGVQPSAIHGTYYLDVEVGAKAGTIKICIDEDYLREHRFYPAGCLRVFKRNATELPVLSRDLRVDAGATVTQLPHIPKIHVDQIHVGHGDRDVPHTLHAHEDKPLAEYYGLVNEVFIRERHAQRHGKKPSLADLLEAGLQDIASHQRSIQLQLRDRRRRHELLTAPPVLEARVSKGAVSTVSDLTGAPAVAAVREVTSAATEACGRHGVGGFPLCMEVTACRFDALSVGNCGSLNGASGGGRDAEGGCEVGRALAAAQPWLFLVVDALVSSTIEAGGGSDGGQLVFDGDALVAALGHSKCLLQCDLGKACFGLHTVASLLERMEPTFVRQGLALHLTRLACQPLAFSSLLQQLPQVGGMTKMVIPRPSYRRPSPSKAAGLSAYEGAVLDNCLRDLGMDQPEMVACGLKTLFWVYEGRDASFAKLPLLACLACSADSHLRSGEEARAGRDLLAHRSGPARAAVASSLQYFDGIDKDYATAMMAPEAVEEGVEAVRFIVEVYQTLFEQVDSLPEAGRAPEGYDDAIHRVLPLVVAAHKKLADAGDGDAALALADSLIAFENHITADEFASYREEAVVVLGSVLGSAFRPCHSLAGCRPRLDSALREYLPLLDAMNAASHPGAGVHGDVLDHVGASADEALSLLGVRLGGVGRQEGEGWHALLPALERLLEGDGEAGGGRELAGYLGNGMSVAVV</sequence>
<gene>
    <name evidence="1" type="ORF">OSTQU699_LOCUS6047</name>
</gene>
<organism evidence="1 2">
    <name type="scientific">Ostreobium quekettii</name>
    <dbReference type="NCBI Taxonomy" id="121088"/>
    <lineage>
        <taxon>Eukaryota</taxon>
        <taxon>Viridiplantae</taxon>
        <taxon>Chlorophyta</taxon>
        <taxon>core chlorophytes</taxon>
        <taxon>Ulvophyceae</taxon>
        <taxon>TCBD clade</taxon>
        <taxon>Bryopsidales</taxon>
        <taxon>Ostreobineae</taxon>
        <taxon>Ostreobiaceae</taxon>
        <taxon>Ostreobium</taxon>
    </lineage>
</organism>
<protein>
    <recommendedName>
        <fullName evidence="3">F5/8 type C domain-containing protein</fullName>
    </recommendedName>
</protein>
<dbReference type="EMBL" id="CAJHUC010001320">
    <property type="protein sequence ID" value="CAD7700688.1"/>
    <property type="molecule type" value="Genomic_DNA"/>
</dbReference>
<accession>A0A8S1JAI9</accession>
<comment type="caution">
    <text evidence="1">The sequence shown here is derived from an EMBL/GenBank/DDBJ whole genome shotgun (WGS) entry which is preliminary data.</text>
</comment>
<name>A0A8S1JAI9_9CHLO</name>
<proteinExistence type="predicted"/>
<dbReference type="Proteomes" id="UP000708148">
    <property type="component" value="Unassembled WGS sequence"/>
</dbReference>
<evidence type="ECO:0000313" key="1">
    <source>
        <dbReference type="EMBL" id="CAD7700688.1"/>
    </source>
</evidence>
<dbReference type="AlphaFoldDB" id="A0A8S1JAI9"/>
<keyword evidence="2" id="KW-1185">Reference proteome</keyword>
<evidence type="ECO:0008006" key="3">
    <source>
        <dbReference type="Google" id="ProtNLM"/>
    </source>
</evidence>
<evidence type="ECO:0000313" key="2">
    <source>
        <dbReference type="Proteomes" id="UP000708148"/>
    </source>
</evidence>
<reference evidence="1" key="1">
    <citation type="submission" date="2020-12" db="EMBL/GenBank/DDBJ databases">
        <authorList>
            <person name="Iha C."/>
        </authorList>
    </citation>
    <scope>NUCLEOTIDE SEQUENCE</scope>
</reference>